<protein>
    <submittedName>
        <fullName evidence="2">Uncharacterized protein</fullName>
    </submittedName>
</protein>
<evidence type="ECO:0000256" key="1">
    <source>
        <dbReference type="SAM" id="Phobius"/>
    </source>
</evidence>
<gene>
    <name evidence="2" type="ORF">ASPVEDRAFT_247788</name>
</gene>
<dbReference type="RefSeq" id="XP_040662410.1">
    <property type="nucleotide sequence ID" value="XM_040809697.1"/>
</dbReference>
<feature type="transmembrane region" description="Helical" evidence="1">
    <location>
        <begin position="16"/>
        <end position="33"/>
    </location>
</feature>
<evidence type="ECO:0000313" key="2">
    <source>
        <dbReference type="EMBL" id="OJI96647.1"/>
    </source>
</evidence>
<reference evidence="3" key="1">
    <citation type="journal article" date="2017" name="Genome Biol.">
        <title>Comparative genomics reveals high biological diversity and specific adaptations in the industrially and medically important fungal genus Aspergillus.</title>
        <authorList>
            <person name="de Vries R.P."/>
            <person name="Riley R."/>
            <person name="Wiebenga A."/>
            <person name="Aguilar-Osorio G."/>
            <person name="Amillis S."/>
            <person name="Uchima C.A."/>
            <person name="Anderluh G."/>
            <person name="Asadollahi M."/>
            <person name="Askin M."/>
            <person name="Barry K."/>
            <person name="Battaglia E."/>
            <person name="Bayram O."/>
            <person name="Benocci T."/>
            <person name="Braus-Stromeyer S.A."/>
            <person name="Caldana C."/>
            <person name="Canovas D."/>
            <person name="Cerqueira G.C."/>
            <person name="Chen F."/>
            <person name="Chen W."/>
            <person name="Choi C."/>
            <person name="Clum A."/>
            <person name="Dos Santos R.A."/>
            <person name="Damasio A.R."/>
            <person name="Diallinas G."/>
            <person name="Emri T."/>
            <person name="Fekete E."/>
            <person name="Flipphi M."/>
            <person name="Freyberg S."/>
            <person name="Gallo A."/>
            <person name="Gournas C."/>
            <person name="Habgood R."/>
            <person name="Hainaut M."/>
            <person name="Harispe M.L."/>
            <person name="Henrissat B."/>
            <person name="Hilden K.S."/>
            <person name="Hope R."/>
            <person name="Hossain A."/>
            <person name="Karabika E."/>
            <person name="Karaffa L."/>
            <person name="Karanyi Z."/>
            <person name="Krasevec N."/>
            <person name="Kuo A."/>
            <person name="Kusch H."/>
            <person name="LaButti K."/>
            <person name="Lagendijk E.L."/>
            <person name="Lapidus A."/>
            <person name="Levasseur A."/>
            <person name="Lindquist E."/>
            <person name="Lipzen A."/>
            <person name="Logrieco A.F."/>
            <person name="MacCabe A."/>
            <person name="Maekelae M.R."/>
            <person name="Malavazi I."/>
            <person name="Melin P."/>
            <person name="Meyer V."/>
            <person name="Mielnichuk N."/>
            <person name="Miskei M."/>
            <person name="Molnar A.P."/>
            <person name="Mule G."/>
            <person name="Ngan C.Y."/>
            <person name="Orejas M."/>
            <person name="Orosz E."/>
            <person name="Ouedraogo J.P."/>
            <person name="Overkamp K.M."/>
            <person name="Park H.-S."/>
            <person name="Perrone G."/>
            <person name="Piumi F."/>
            <person name="Punt P.J."/>
            <person name="Ram A.F."/>
            <person name="Ramon A."/>
            <person name="Rauscher S."/>
            <person name="Record E."/>
            <person name="Riano-Pachon D.M."/>
            <person name="Robert V."/>
            <person name="Roehrig J."/>
            <person name="Ruller R."/>
            <person name="Salamov A."/>
            <person name="Salih N.S."/>
            <person name="Samson R.A."/>
            <person name="Sandor E."/>
            <person name="Sanguinetti M."/>
            <person name="Schuetze T."/>
            <person name="Sepcic K."/>
            <person name="Shelest E."/>
            <person name="Sherlock G."/>
            <person name="Sophianopoulou V."/>
            <person name="Squina F.M."/>
            <person name="Sun H."/>
            <person name="Susca A."/>
            <person name="Todd R.B."/>
            <person name="Tsang A."/>
            <person name="Unkles S.E."/>
            <person name="van de Wiele N."/>
            <person name="van Rossen-Uffink D."/>
            <person name="Oliveira J.V."/>
            <person name="Vesth T.C."/>
            <person name="Visser J."/>
            <person name="Yu J.-H."/>
            <person name="Zhou M."/>
            <person name="Andersen M.R."/>
            <person name="Archer D.B."/>
            <person name="Baker S.E."/>
            <person name="Benoit I."/>
            <person name="Brakhage A.A."/>
            <person name="Braus G.H."/>
            <person name="Fischer R."/>
            <person name="Frisvad J.C."/>
            <person name="Goldman G.H."/>
            <person name="Houbraken J."/>
            <person name="Oakley B."/>
            <person name="Pocsi I."/>
            <person name="Scazzocchio C."/>
            <person name="Seiboth B."/>
            <person name="vanKuyk P.A."/>
            <person name="Wortman J."/>
            <person name="Dyer P.S."/>
            <person name="Grigoriev I.V."/>
        </authorList>
    </citation>
    <scope>NUCLEOTIDE SEQUENCE [LARGE SCALE GENOMIC DNA]</scope>
    <source>
        <strain evidence="3">CBS 583.65</strain>
    </source>
</reference>
<sequence length="138" mass="16388">MVSRSCLDIMRRGTSFYPRVMSSLCGIALYIWLGRRYMCFILWIHRRANIIAIYIQALHDNPRFKHKRGAHLKRRRYTLCPGQELEIHEKDEEAGLRPDCISNYHHSFLHEVSVLPPIRYIPGNIFPHPRLFLRISFA</sequence>
<evidence type="ECO:0000313" key="3">
    <source>
        <dbReference type="Proteomes" id="UP000184073"/>
    </source>
</evidence>
<keyword evidence="1" id="KW-0472">Membrane</keyword>
<name>A0A1L9P538_ASPVE</name>
<dbReference type="AlphaFoldDB" id="A0A1L9P538"/>
<organism evidence="2 3">
    <name type="scientific">Aspergillus versicolor CBS 583.65</name>
    <dbReference type="NCBI Taxonomy" id="1036611"/>
    <lineage>
        <taxon>Eukaryota</taxon>
        <taxon>Fungi</taxon>
        <taxon>Dikarya</taxon>
        <taxon>Ascomycota</taxon>
        <taxon>Pezizomycotina</taxon>
        <taxon>Eurotiomycetes</taxon>
        <taxon>Eurotiomycetidae</taxon>
        <taxon>Eurotiales</taxon>
        <taxon>Aspergillaceae</taxon>
        <taxon>Aspergillus</taxon>
        <taxon>Aspergillus subgen. Nidulantes</taxon>
    </lineage>
</organism>
<keyword evidence="1" id="KW-1133">Transmembrane helix</keyword>
<keyword evidence="1" id="KW-0812">Transmembrane</keyword>
<dbReference type="Proteomes" id="UP000184073">
    <property type="component" value="Unassembled WGS sequence"/>
</dbReference>
<accession>A0A1L9P538</accession>
<proteinExistence type="predicted"/>
<dbReference type="GeneID" id="63725208"/>
<keyword evidence="3" id="KW-1185">Reference proteome</keyword>
<dbReference type="VEuPathDB" id="FungiDB:ASPVEDRAFT_247788"/>
<dbReference type="EMBL" id="KV878125">
    <property type="protein sequence ID" value="OJI96647.1"/>
    <property type="molecule type" value="Genomic_DNA"/>
</dbReference>